<accession>A0A3M9LVE2</accession>
<dbReference type="EMBL" id="RJJQ01000031">
    <property type="protein sequence ID" value="RNI17261.1"/>
    <property type="molecule type" value="Genomic_DNA"/>
</dbReference>
<dbReference type="AlphaFoldDB" id="A0A3M9LVE2"/>
<protein>
    <submittedName>
        <fullName evidence="6">ATP-grasp domain-containing protein</fullName>
    </submittedName>
</protein>
<keyword evidence="3 4" id="KW-0067">ATP-binding</keyword>
<evidence type="ECO:0000256" key="3">
    <source>
        <dbReference type="ARBA" id="ARBA00022840"/>
    </source>
</evidence>
<dbReference type="PROSITE" id="PS50975">
    <property type="entry name" value="ATP_GRASP"/>
    <property type="match status" value="1"/>
</dbReference>
<keyword evidence="7" id="KW-1185">Reference proteome</keyword>
<evidence type="ECO:0000259" key="5">
    <source>
        <dbReference type="PROSITE" id="PS50975"/>
    </source>
</evidence>
<reference evidence="6 7" key="1">
    <citation type="submission" date="2018-11" db="EMBL/GenBank/DDBJ databases">
        <title>Draft genome of Simplicispira Flexivirga sp. BO-16.</title>
        <authorList>
            <person name="Im W.T."/>
        </authorList>
    </citation>
    <scope>NUCLEOTIDE SEQUENCE [LARGE SCALE GENOMIC DNA]</scope>
    <source>
        <strain evidence="6 7">BO-16</strain>
    </source>
</reference>
<evidence type="ECO:0000313" key="7">
    <source>
        <dbReference type="Proteomes" id="UP000271678"/>
    </source>
</evidence>
<dbReference type="GO" id="GO:0046872">
    <property type="term" value="F:metal ion binding"/>
    <property type="evidence" value="ECO:0007669"/>
    <property type="project" value="InterPro"/>
</dbReference>
<dbReference type="GO" id="GO:0016874">
    <property type="term" value="F:ligase activity"/>
    <property type="evidence" value="ECO:0007669"/>
    <property type="project" value="UniProtKB-KW"/>
</dbReference>
<gene>
    <name evidence="6" type="ORF">EFY87_19480</name>
</gene>
<evidence type="ECO:0000256" key="4">
    <source>
        <dbReference type="PROSITE-ProRule" id="PRU00409"/>
    </source>
</evidence>
<dbReference type="InterPro" id="IPR011761">
    <property type="entry name" value="ATP-grasp"/>
</dbReference>
<comment type="caution">
    <text evidence="6">The sequence shown here is derived from an EMBL/GenBank/DDBJ whole genome shotgun (WGS) entry which is preliminary data.</text>
</comment>
<evidence type="ECO:0000256" key="1">
    <source>
        <dbReference type="ARBA" id="ARBA00022598"/>
    </source>
</evidence>
<dbReference type="SUPFAM" id="SSF56059">
    <property type="entry name" value="Glutathione synthetase ATP-binding domain-like"/>
    <property type="match status" value="1"/>
</dbReference>
<proteinExistence type="predicted"/>
<evidence type="ECO:0000256" key="2">
    <source>
        <dbReference type="ARBA" id="ARBA00022741"/>
    </source>
</evidence>
<dbReference type="PANTHER" id="PTHR43585:SF2">
    <property type="entry name" value="ATP-GRASP ENZYME FSQD"/>
    <property type="match status" value="1"/>
</dbReference>
<dbReference type="Gene3D" id="3.30.470.20">
    <property type="entry name" value="ATP-grasp fold, B domain"/>
    <property type="match status" value="1"/>
</dbReference>
<keyword evidence="1" id="KW-0436">Ligase</keyword>
<feature type="domain" description="ATP-grasp" evidence="5">
    <location>
        <begin position="117"/>
        <end position="322"/>
    </location>
</feature>
<sequence length="418" mass="44533">MSETRPRLAYAYHPHSFPTMAIIAAARGRCDLLWLVDASDPDVGSMTKLLARTGTVIDISGMSPGQAASATATHRPDGVLALADDLLVWTAHVAAELELPFLGVDAAVRLTDKFAQRDAFRAAGLAAPGSTVVNSRTSSVEWERIAAECHFPAVLKPRRGEGSRNTLAATSAAHAREVVETAARDDDALGDWVLEEYIPDIDRPVCGEGFANYVSVESFISHGTLQHLAVTGRTPPAQPFRETGFFIPAAVETTLAATIRETAERSILALGATIGCFHTEVKLTPTGPVVIEVNGRIGGGVPEMLALITNVDFLGIAIRIALGENVVMDVPDPAGVGYLLYVQPPNRISRVTSVSGLTELQSLSDVHEIALNRGPGHSVDWRDGNHGHVFSVLGSTESHDSFRSLFHQVESVVSIDGV</sequence>
<dbReference type="Pfam" id="PF13535">
    <property type="entry name" value="ATP-grasp_4"/>
    <property type="match status" value="1"/>
</dbReference>
<dbReference type="Proteomes" id="UP000271678">
    <property type="component" value="Unassembled WGS sequence"/>
</dbReference>
<dbReference type="InterPro" id="IPR052032">
    <property type="entry name" value="ATP-dep_AA_Ligase"/>
</dbReference>
<organism evidence="6 7">
    <name type="scientific">Flexivirga caeni</name>
    <dbReference type="NCBI Taxonomy" id="2294115"/>
    <lineage>
        <taxon>Bacteria</taxon>
        <taxon>Bacillati</taxon>
        <taxon>Actinomycetota</taxon>
        <taxon>Actinomycetes</taxon>
        <taxon>Micrococcales</taxon>
        <taxon>Dermacoccaceae</taxon>
        <taxon>Flexivirga</taxon>
    </lineage>
</organism>
<evidence type="ECO:0000313" key="6">
    <source>
        <dbReference type="EMBL" id="RNI17261.1"/>
    </source>
</evidence>
<name>A0A3M9LVE2_9MICO</name>
<keyword evidence="2 4" id="KW-0547">Nucleotide-binding</keyword>
<dbReference type="PANTHER" id="PTHR43585">
    <property type="entry name" value="FUMIPYRROLE BIOSYNTHESIS PROTEIN C"/>
    <property type="match status" value="1"/>
</dbReference>
<dbReference type="GO" id="GO:0005524">
    <property type="term" value="F:ATP binding"/>
    <property type="evidence" value="ECO:0007669"/>
    <property type="project" value="UniProtKB-UniRule"/>
</dbReference>